<protein>
    <submittedName>
        <fullName evidence="1">Serine protease</fullName>
    </submittedName>
</protein>
<dbReference type="GO" id="GO:0008233">
    <property type="term" value="F:peptidase activity"/>
    <property type="evidence" value="ECO:0007669"/>
    <property type="project" value="UniProtKB-KW"/>
</dbReference>
<evidence type="ECO:0000313" key="2">
    <source>
        <dbReference type="Proteomes" id="UP001597045"/>
    </source>
</evidence>
<sequence length="174" mass="18159">EHLHGYSGSALLSGNTVVGIHNTGNDSGEQCTDDNPCEVAADGTVTSTRGRGYGQQVDQIAACFTGSRLDRTYAQLTAKVHDLTTRPMKAGDRVDMLAGSARGACTVEAVVPHLREGGYQEDNSVRYATSDACEHLHGYSGSALLSGNTVVGIHNTGNDSGEQCTDDNPCEVAA</sequence>
<dbReference type="GO" id="GO:0006508">
    <property type="term" value="P:proteolysis"/>
    <property type="evidence" value="ECO:0007669"/>
    <property type="project" value="UniProtKB-KW"/>
</dbReference>
<accession>A0ABW3MQE9</accession>
<name>A0ABW3MQE9_9PSEU</name>
<evidence type="ECO:0000313" key="1">
    <source>
        <dbReference type="EMBL" id="MFD1052482.1"/>
    </source>
</evidence>
<comment type="caution">
    <text evidence="1">The sequence shown here is derived from an EMBL/GenBank/DDBJ whole genome shotgun (WGS) entry which is preliminary data.</text>
</comment>
<feature type="non-terminal residue" evidence="1">
    <location>
        <position position="1"/>
    </location>
</feature>
<keyword evidence="1" id="KW-0645">Protease</keyword>
<keyword evidence="2" id="KW-1185">Reference proteome</keyword>
<keyword evidence="1" id="KW-0378">Hydrolase</keyword>
<dbReference type="EMBL" id="JBHTIS010004459">
    <property type="protein sequence ID" value="MFD1052482.1"/>
    <property type="molecule type" value="Genomic_DNA"/>
</dbReference>
<feature type="non-terminal residue" evidence="1">
    <location>
        <position position="174"/>
    </location>
</feature>
<dbReference type="Proteomes" id="UP001597045">
    <property type="component" value="Unassembled WGS sequence"/>
</dbReference>
<reference evidence="2" key="1">
    <citation type="journal article" date="2019" name="Int. J. Syst. Evol. Microbiol.">
        <title>The Global Catalogue of Microorganisms (GCM) 10K type strain sequencing project: providing services to taxonomists for standard genome sequencing and annotation.</title>
        <authorList>
            <consortium name="The Broad Institute Genomics Platform"/>
            <consortium name="The Broad Institute Genome Sequencing Center for Infectious Disease"/>
            <person name="Wu L."/>
            <person name="Ma J."/>
        </authorList>
    </citation>
    <scope>NUCLEOTIDE SEQUENCE [LARGE SCALE GENOMIC DNA]</scope>
    <source>
        <strain evidence="2">JCM 31486</strain>
    </source>
</reference>
<proteinExistence type="predicted"/>
<gene>
    <name evidence="1" type="ORF">ACFQ1S_46290</name>
</gene>
<organism evidence="1 2">
    <name type="scientific">Kibdelosporangium lantanae</name>
    <dbReference type="NCBI Taxonomy" id="1497396"/>
    <lineage>
        <taxon>Bacteria</taxon>
        <taxon>Bacillati</taxon>
        <taxon>Actinomycetota</taxon>
        <taxon>Actinomycetes</taxon>
        <taxon>Pseudonocardiales</taxon>
        <taxon>Pseudonocardiaceae</taxon>
        <taxon>Kibdelosporangium</taxon>
    </lineage>
</organism>